<reference evidence="2 3" key="1">
    <citation type="journal article" date="2014" name="PLoS Genet.">
        <title>Phylogenetically driven sequencing of extremely halophilic archaea reveals strategies for static and dynamic osmo-response.</title>
        <authorList>
            <person name="Becker E.A."/>
            <person name="Seitzer P.M."/>
            <person name="Tritt A."/>
            <person name="Larsen D."/>
            <person name="Krusor M."/>
            <person name="Yao A.I."/>
            <person name="Wu D."/>
            <person name="Madern D."/>
            <person name="Eisen J.A."/>
            <person name="Darling A.E."/>
            <person name="Facciotti M.T."/>
        </authorList>
    </citation>
    <scope>NUCLEOTIDE SEQUENCE [LARGE SCALE GENOMIC DNA]</scope>
    <source>
        <strain evidence="2 3">DSM 10524</strain>
    </source>
</reference>
<organism evidence="2 3">
    <name type="scientific">Natronococcus amylolyticus DSM 10524</name>
    <dbReference type="NCBI Taxonomy" id="1227497"/>
    <lineage>
        <taxon>Archaea</taxon>
        <taxon>Methanobacteriati</taxon>
        <taxon>Methanobacteriota</taxon>
        <taxon>Stenosarchaea group</taxon>
        <taxon>Halobacteria</taxon>
        <taxon>Halobacteriales</taxon>
        <taxon>Natrialbaceae</taxon>
        <taxon>Natronococcus</taxon>
    </lineage>
</organism>
<keyword evidence="1" id="KW-0472">Membrane</keyword>
<evidence type="ECO:0000313" key="3">
    <source>
        <dbReference type="Proteomes" id="UP000011688"/>
    </source>
</evidence>
<protein>
    <submittedName>
        <fullName evidence="2">Uncharacterized protein</fullName>
    </submittedName>
</protein>
<comment type="caution">
    <text evidence="2">The sequence shown here is derived from an EMBL/GenBank/DDBJ whole genome shotgun (WGS) entry which is preliminary data.</text>
</comment>
<feature type="transmembrane region" description="Helical" evidence="1">
    <location>
        <begin position="55"/>
        <end position="72"/>
    </location>
</feature>
<sequence length="88" mass="9540">MEDDRDGVTAIRIALRRELHRFFKRIVGLVVATVGILLGLAAMLLPFIVGFGSSTLFGAGMLVATLCSWWILGATGSPDFEDLTDDLE</sequence>
<feature type="transmembrane region" description="Helical" evidence="1">
    <location>
        <begin position="26"/>
        <end position="49"/>
    </location>
</feature>
<dbReference type="EMBL" id="AOIB01000013">
    <property type="protein sequence ID" value="ELY60301.1"/>
    <property type="molecule type" value="Genomic_DNA"/>
</dbReference>
<dbReference type="RefSeq" id="WP_005553771.1">
    <property type="nucleotide sequence ID" value="NZ_AOIB01000013.1"/>
</dbReference>
<dbReference type="eggNOG" id="ENOG502N5G8">
    <property type="taxonomic scope" value="Archaea"/>
</dbReference>
<gene>
    <name evidence="2" type="ORF">C491_03365</name>
</gene>
<proteinExistence type="predicted"/>
<evidence type="ECO:0000313" key="2">
    <source>
        <dbReference type="EMBL" id="ELY60301.1"/>
    </source>
</evidence>
<accession>L9XFU8</accession>
<dbReference type="AlphaFoldDB" id="L9XFU8"/>
<keyword evidence="1" id="KW-1133">Transmembrane helix</keyword>
<name>L9XFU8_9EURY</name>
<dbReference type="STRING" id="1227497.C491_03365"/>
<dbReference type="Proteomes" id="UP000011688">
    <property type="component" value="Unassembled WGS sequence"/>
</dbReference>
<evidence type="ECO:0000256" key="1">
    <source>
        <dbReference type="SAM" id="Phobius"/>
    </source>
</evidence>
<keyword evidence="1" id="KW-0812">Transmembrane</keyword>
<keyword evidence="3" id="KW-1185">Reference proteome</keyword>